<evidence type="ECO:0000313" key="2">
    <source>
        <dbReference type="EMBL" id="AKK05675.1"/>
    </source>
</evidence>
<gene>
    <name evidence="2" type="ORF">CMUST_06705</name>
</gene>
<dbReference type="EMBL" id="CP011542">
    <property type="protein sequence ID" value="AKK05675.1"/>
    <property type="molecule type" value="Genomic_DNA"/>
</dbReference>
<evidence type="ECO:0000313" key="3">
    <source>
        <dbReference type="Proteomes" id="UP000035199"/>
    </source>
</evidence>
<name>A0A0G3GYT7_9CORY</name>
<dbReference type="Proteomes" id="UP000035199">
    <property type="component" value="Chromosome"/>
</dbReference>
<proteinExistence type="predicted"/>
<dbReference type="AlphaFoldDB" id="A0A0G3GYT7"/>
<reference evidence="3" key="2">
    <citation type="submission" date="2015-05" db="EMBL/GenBank/DDBJ databases">
        <title>Complete genome sequence of Corynebacterium mustelae DSM 45274, isolated from various tissues of a male ferret with lethal sepsis.</title>
        <authorList>
            <person name="Ruckert C."/>
            <person name="Albersmeier A."/>
            <person name="Winkler A."/>
            <person name="Tauch A."/>
        </authorList>
    </citation>
    <scope>NUCLEOTIDE SEQUENCE [LARGE SCALE GENOMIC DNA]</scope>
    <source>
        <strain evidence="3">DSM 45274</strain>
    </source>
</reference>
<accession>A0A0G3GYT7</accession>
<feature type="region of interest" description="Disordered" evidence="1">
    <location>
        <begin position="32"/>
        <end position="57"/>
    </location>
</feature>
<dbReference type="Pfam" id="PF14112">
    <property type="entry name" value="DUF4284"/>
    <property type="match status" value="1"/>
</dbReference>
<dbReference type="InterPro" id="IPR025560">
    <property type="entry name" value="Imm22"/>
</dbReference>
<dbReference type="PATRIC" id="fig|571915.4.peg.1425"/>
<dbReference type="STRING" id="571915.CMUST_06705"/>
<organism evidence="2 3">
    <name type="scientific">Corynebacterium mustelae</name>
    <dbReference type="NCBI Taxonomy" id="571915"/>
    <lineage>
        <taxon>Bacteria</taxon>
        <taxon>Bacillati</taxon>
        <taxon>Actinomycetota</taxon>
        <taxon>Actinomycetes</taxon>
        <taxon>Mycobacteriales</taxon>
        <taxon>Corynebacteriaceae</taxon>
        <taxon>Corynebacterium</taxon>
    </lineage>
</organism>
<keyword evidence="3" id="KW-1185">Reference proteome</keyword>
<reference evidence="2 3" key="1">
    <citation type="journal article" date="2015" name="Genome Announc.">
        <title>Complete Genome Sequence of the Type Strain Corynebacterium mustelae DSM 45274, Isolated from Various Tissues of a Male Ferret with Lethal Sepsis.</title>
        <authorList>
            <person name="Ruckert C."/>
            <person name="Eimer J."/>
            <person name="Winkler A."/>
            <person name="Tauch A."/>
        </authorList>
    </citation>
    <scope>NUCLEOTIDE SEQUENCE [LARGE SCALE GENOMIC DNA]</scope>
    <source>
        <strain evidence="2 3">DSM 45274</strain>
    </source>
</reference>
<sequence>MEPENEYDRAHLWLLLTPLDCDEFDDYVESPEWTDEQLEGVAPEPEPEGFTQDAGMDDYDPDFAHFQYCGLNTPVEDLFEETDLSEDERPRIISSCLENGITHATAVCLLSDSSHSDIPFTDRNGLVYIGEFDMD</sequence>
<dbReference type="RefSeq" id="WP_047261844.1">
    <property type="nucleotide sequence ID" value="NZ_CP011542.1"/>
</dbReference>
<protein>
    <submittedName>
        <fullName evidence="2">Putative DUF4284 family protein</fullName>
    </submittedName>
</protein>
<dbReference type="OrthoDB" id="6023559at2"/>
<dbReference type="KEGG" id="cmv:CMUST_06705"/>
<evidence type="ECO:0000256" key="1">
    <source>
        <dbReference type="SAM" id="MobiDB-lite"/>
    </source>
</evidence>